<organism evidence="1">
    <name type="scientific">uncultured Caudovirales phage</name>
    <dbReference type="NCBI Taxonomy" id="2100421"/>
    <lineage>
        <taxon>Viruses</taxon>
        <taxon>Duplodnaviria</taxon>
        <taxon>Heunggongvirae</taxon>
        <taxon>Uroviricota</taxon>
        <taxon>Caudoviricetes</taxon>
        <taxon>Peduoviridae</taxon>
        <taxon>Maltschvirus</taxon>
        <taxon>Maltschvirus maltsch</taxon>
    </lineage>
</organism>
<name>A0A6J5PBD0_9CAUD</name>
<dbReference type="EMBL" id="LR796782">
    <property type="protein sequence ID" value="CAB4166538.1"/>
    <property type="molecule type" value="Genomic_DNA"/>
</dbReference>
<proteinExistence type="predicted"/>
<reference evidence="1" key="1">
    <citation type="submission" date="2020-04" db="EMBL/GenBank/DDBJ databases">
        <authorList>
            <person name="Chiriac C."/>
            <person name="Salcher M."/>
            <person name="Ghai R."/>
            <person name="Kavagutti S V."/>
        </authorList>
    </citation>
    <scope>NUCLEOTIDE SEQUENCE</scope>
</reference>
<gene>
    <name evidence="1" type="ORF">UFOVP837_31</name>
</gene>
<accession>A0A6J5PBD0</accession>
<protein>
    <recommendedName>
        <fullName evidence="2">Tail fiber protein</fullName>
    </recommendedName>
</protein>
<sequence length="372" mass="39178">MSTLKVNAILDASGGNTATINSMTPTADSLQGFRNRIINGGMVIDQRNAGASVTLSSEKYPVDRFVCRATTATNSTAQQSSTVPTGFSKSLLYTTGTGATPSASDRNTIMHIIEGNNLSDLGWGAAGAKTVTLSFWVRSSLTGTFGGSLANGSVDRSYPFTYTISSANTWEYETITIPGDTTGTWATNNTAGMYVWFDMGCGSNSLGTAGAWAAADYRGATGDTKLISTTGATFYITGVQLEVGSVATPFERRDYGTELSRCQRYYYRFTSRGVGYFGCGTNNGTTNNVCIVQFPVPMRTAPTALEQSGTAGNYQVQQGGTITTCSAVPVYNYADTESATVQSTVASGLTIGYAAFLRAVNSSAYLGWSAEL</sequence>
<evidence type="ECO:0000313" key="1">
    <source>
        <dbReference type="EMBL" id="CAB4166538.1"/>
    </source>
</evidence>
<evidence type="ECO:0008006" key="2">
    <source>
        <dbReference type="Google" id="ProtNLM"/>
    </source>
</evidence>